<accession>A0A0N5ACE5</accession>
<evidence type="ECO:0000313" key="2">
    <source>
        <dbReference type="Proteomes" id="UP000046393"/>
    </source>
</evidence>
<protein>
    <submittedName>
        <fullName evidence="3">PA14 domain-containing protein</fullName>
    </submittedName>
</protein>
<dbReference type="AlphaFoldDB" id="A0A0N5ACE5"/>
<evidence type="ECO:0000256" key="1">
    <source>
        <dbReference type="SAM" id="MobiDB-lite"/>
    </source>
</evidence>
<name>A0A0N5ACE5_9BILA</name>
<dbReference type="WBParaSite" id="SMUV_0000182101-mRNA-1">
    <property type="protein sequence ID" value="SMUV_0000182101-mRNA-1"/>
    <property type="gene ID" value="SMUV_0000182101"/>
</dbReference>
<reference evidence="3" key="1">
    <citation type="submission" date="2017-02" db="UniProtKB">
        <authorList>
            <consortium name="WormBaseParasite"/>
        </authorList>
    </citation>
    <scope>IDENTIFICATION</scope>
</reference>
<feature type="compositionally biased region" description="Polar residues" evidence="1">
    <location>
        <begin position="507"/>
        <end position="516"/>
    </location>
</feature>
<dbReference type="Proteomes" id="UP000046393">
    <property type="component" value="Unplaced"/>
</dbReference>
<keyword evidence="2" id="KW-1185">Reference proteome</keyword>
<dbReference type="STRING" id="451379.A0A0N5ACE5"/>
<organism evidence="2 3">
    <name type="scientific">Syphacia muris</name>
    <dbReference type="NCBI Taxonomy" id="451379"/>
    <lineage>
        <taxon>Eukaryota</taxon>
        <taxon>Metazoa</taxon>
        <taxon>Ecdysozoa</taxon>
        <taxon>Nematoda</taxon>
        <taxon>Chromadorea</taxon>
        <taxon>Rhabditida</taxon>
        <taxon>Spirurina</taxon>
        <taxon>Oxyuridomorpha</taxon>
        <taxon>Oxyuroidea</taxon>
        <taxon>Oxyuridae</taxon>
        <taxon>Syphacia</taxon>
    </lineage>
</organism>
<feature type="region of interest" description="Disordered" evidence="1">
    <location>
        <begin position="507"/>
        <end position="528"/>
    </location>
</feature>
<evidence type="ECO:0000313" key="3">
    <source>
        <dbReference type="WBParaSite" id="SMUV_0000182101-mRNA-1"/>
    </source>
</evidence>
<sequence length="528" mass="56601">MMLSDIIYSISKNNSLPGWEHSNTTIRSAYNAFEEYVNTTLQDITFKVYPGANEATTVVLLNALPIYTCVSLVFGKCELESIAARIVAFTRPEQKFRQTYSTATEVFAAGTKFNLLIINKYLDKEICGDEEWFVEGKYERSSSAEMNDISMCNSSDALAANCGSNFSTIYENTTIMKEFEGKTLPQFTRAGQSYTYTFTVNGSNVEVSKTDLPELTLSKGGVHQVSISYGNLTADVGTIKIGIFTETTEQFTTLSTLTNKPTEYEMKKTDTEQVTVVSKVESTETASNIYFTRYSDTASADAKAPSGIITPATKEMSTTVKETTPIPAHTSLVATNASLTSTVTRKFFYILPQQTTFITAQSATTSETSTFPVMKSATSQHSTTPLFSVVSSSPQSISGTSHIETLTTTSATTSTVSTTIQSTNSPQLTTSSFTTAIATLAGTVLESTVGPAIKASTTVAQTKSAFVNVSDIMKTISSLYAPSSPDAEKSTTDVAVTTANSDATTLTSGTTVFSEKSSAASSTTTPPE</sequence>
<feature type="compositionally biased region" description="Low complexity" evidence="1">
    <location>
        <begin position="517"/>
        <end position="528"/>
    </location>
</feature>
<proteinExistence type="predicted"/>